<sequence length="182" mass="21078">GLKMVDKKEYKEWPPYAPGTHVRESDIRDKKITYSWWEPEVQYSWSLGPAMSKFLEGLKEGKIYGIHCKRCKRVIVPPRMFCEYCYGPTEEWIELPDTGVIETFSISYLDPDARRIEEPILVGVVDLDGTPPHHGFMHYFAEMTKDEIKIGMKVKAVWKPENEREGSITDIKYFKPLTGGGD</sequence>
<dbReference type="Gene3D" id="6.10.30.10">
    <property type="match status" value="1"/>
</dbReference>
<organism evidence="3">
    <name type="scientific">marine sediment metagenome</name>
    <dbReference type="NCBI Taxonomy" id="412755"/>
    <lineage>
        <taxon>unclassified sequences</taxon>
        <taxon>metagenomes</taxon>
        <taxon>ecological metagenomes</taxon>
    </lineage>
</organism>
<protein>
    <recommendedName>
        <fullName evidence="4">DUF35 domain-containing protein</fullName>
    </recommendedName>
</protein>
<feature type="domain" description="ChsH2 C-terminal OB-fold" evidence="1">
    <location>
        <begin position="92"/>
        <end position="159"/>
    </location>
</feature>
<evidence type="ECO:0000259" key="2">
    <source>
        <dbReference type="Pfam" id="PF12172"/>
    </source>
</evidence>
<dbReference type="PANTHER" id="PTHR34075:SF4">
    <property type="entry name" value="DUF35 DOMAIN-CONTAINING PROTEIN"/>
    <property type="match status" value="1"/>
</dbReference>
<dbReference type="Pfam" id="PF12172">
    <property type="entry name" value="zf-ChsH2"/>
    <property type="match status" value="1"/>
</dbReference>
<reference evidence="3" key="1">
    <citation type="journal article" date="2014" name="Front. Microbiol.">
        <title>High frequency of phylogenetically diverse reductive dehalogenase-homologous genes in deep subseafloor sedimentary metagenomes.</title>
        <authorList>
            <person name="Kawai M."/>
            <person name="Futagami T."/>
            <person name="Toyoda A."/>
            <person name="Takaki Y."/>
            <person name="Nishi S."/>
            <person name="Hori S."/>
            <person name="Arai W."/>
            <person name="Tsubouchi T."/>
            <person name="Morono Y."/>
            <person name="Uchiyama I."/>
            <person name="Ito T."/>
            <person name="Fujiyama A."/>
            <person name="Inagaki F."/>
            <person name="Takami H."/>
        </authorList>
    </citation>
    <scope>NUCLEOTIDE SEQUENCE</scope>
    <source>
        <strain evidence="3">Expedition CK06-06</strain>
    </source>
</reference>
<dbReference type="InterPro" id="IPR012340">
    <property type="entry name" value="NA-bd_OB-fold"/>
</dbReference>
<dbReference type="Pfam" id="PF01796">
    <property type="entry name" value="OB_ChsH2_C"/>
    <property type="match status" value="1"/>
</dbReference>
<proteinExistence type="predicted"/>
<evidence type="ECO:0000259" key="1">
    <source>
        <dbReference type="Pfam" id="PF01796"/>
    </source>
</evidence>
<dbReference type="InterPro" id="IPR022002">
    <property type="entry name" value="ChsH2_Znr"/>
</dbReference>
<gene>
    <name evidence="3" type="ORF">S03H2_31232</name>
</gene>
<accession>X1IUM3</accession>
<dbReference type="Gene3D" id="2.40.50.140">
    <property type="entry name" value="Nucleic acid-binding proteins"/>
    <property type="match status" value="1"/>
</dbReference>
<comment type="caution">
    <text evidence="3">The sequence shown here is derived from an EMBL/GenBank/DDBJ whole genome shotgun (WGS) entry which is preliminary data.</text>
</comment>
<name>X1IUM3_9ZZZZ</name>
<dbReference type="InterPro" id="IPR052513">
    <property type="entry name" value="Thioester_dehydratase-like"/>
</dbReference>
<evidence type="ECO:0008006" key="4">
    <source>
        <dbReference type="Google" id="ProtNLM"/>
    </source>
</evidence>
<dbReference type="SUPFAM" id="SSF50249">
    <property type="entry name" value="Nucleic acid-binding proteins"/>
    <property type="match status" value="1"/>
</dbReference>
<feature type="domain" description="ChsH2 rubredoxin-like zinc ribbon" evidence="2">
    <location>
        <begin position="56"/>
        <end position="88"/>
    </location>
</feature>
<dbReference type="EMBL" id="BARU01018927">
    <property type="protein sequence ID" value="GAH61243.1"/>
    <property type="molecule type" value="Genomic_DNA"/>
</dbReference>
<dbReference type="InterPro" id="IPR002878">
    <property type="entry name" value="ChsH2_C"/>
</dbReference>
<dbReference type="PANTHER" id="PTHR34075">
    <property type="entry name" value="BLR3430 PROTEIN"/>
    <property type="match status" value="1"/>
</dbReference>
<dbReference type="AlphaFoldDB" id="X1IUM3"/>
<evidence type="ECO:0000313" key="3">
    <source>
        <dbReference type="EMBL" id="GAH61243.1"/>
    </source>
</evidence>
<feature type="non-terminal residue" evidence="3">
    <location>
        <position position="1"/>
    </location>
</feature>